<evidence type="ECO:0000256" key="1">
    <source>
        <dbReference type="SAM" id="MobiDB-lite"/>
    </source>
</evidence>
<accession>A0A165A0Q5</accession>
<proteinExistence type="predicted"/>
<gene>
    <name evidence="2" type="ORF">DCAR_0414784</name>
</gene>
<dbReference type="EMBL" id="CP093346">
    <property type="protein sequence ID" value="WOG95465.1"/>
    <property type="molecule type" value="Genomic_DNA"/>
</dbReference>
<feature type="region of interest" description="Disordered" evidence="1">
    <location>
        <begin position="82"/>
        <end position="107"/>
    </location>
</feature>
<evidence type="ECO:0000313" key="3">
    <source>
        <dbReference type="Proteomes" id="UP000077755"/>
    </source>
</evidence>
<reference evidence="2" key="2">
    <citation type="submission" date="2022-03" db="EMBL/GenBank/DDBJ databases">
        <title>Draft title - Genomic analysis of global carrot germplasm unveils the trajectory of domestication and the origin of high carotenoid orange carrot.</title>
        <authorList>
            <person name="Iorizzo M."/>
            <person name="Ellison S."/>
            <person name="Senalik D."/>
            <person name="Macko-Podgorni A."/>
            <person name="Grzebelus D."/>
            <person name="Bostan H."/>
            <person name="Rolling W."/>
            <person name="Curaba J."/>
            <person name="Simon P."/>
        </authorList>
    </citation>
    <scope>NUCLEOTIDE SEQUENCE</scope>
    <source>
        <tissue evidence="2">Leaf</tissue>
    </source>
</reference>
<feature type="region of interest" description="Disordered" evidence="1">
    <location>
        <begin position="1"/>
        <end position="30"/>
    </location>
</feature>
<dbReference type="Proteomes" id="UP000077755">
    <property type="component" value="Chromosome 4"/>
</dbReference>
<feature type="compositionally biased region" description="Polar residues" evidence="1">
    <location>
        <begin position="82"/>
        <end position="93"/>
    </location>
</feature>
<name>A0A165A0Q5_DAUCS</name>
<organism evidence="2 3">
    <name type="scientific">Daucus carota subsp. sativus</name>
    <name type="common">Carrot</name>
    <dbReference type="NCBI Taxonomy" id="79200"/>
    <lineage>
        <taxon>Eukaryota</taxon>
        <taxon>Viridiplantae</taxon>
        <taxon>Streptophyta</taxon>
        <taxon>Embryophyta</taxon>
        <taxon>Tracheophyta</taxon>
        <taxon>Spermatophyta</taxon>
        <taxon>Magnoliopsida</taxon>
        <taxon>eudicotyledons</taxon>
        <taxon>Gunneridae</taxon>
        <taxon>Pentapetalae</taxon>
        <taxon>asterids</taxon>
        <taxon>campanulids</taxon>
        <taxon>Apiales</taxon>
        <taxon>Apiaceae</taxon>
        <taxon>Apioideae</taxon>
        <taxon>Scandiceae</taxon>
        <taxon>Daucinae</taxon>
        <taxon>Daucus</taxon>
        <taxon>Daucus sect. Daucus</taxon>
    </lineage>
</organism>
<sequence length="107" mass="11824">MLMKDNKLINQEQRLGPGNEEGAPVRKRGRPRIVVTNEVLEQRRLARQRVNANRPRSQAPPTATTQTVVVEAENTNLQASVSQELDQHLSTNPDVMEGASGSSGIQR</sequence>
<dbReference type="Gramene" id="KZM96725">
    <property type="protein sequence ID" value="KZM96725"/>
    <property type="gene ID" value="DCAR_015913"/>
</dbReference>
<feature type="region of interest" description="Disordered" evidence="1">
    <location>
        <begin position="45"/>
        <end position="65"/>
    </location>
</feature>
<keyword evidence="3" id="KW-1185">Reference proteome</keyword>
<reference evidence="2" key="1">
    <citation type="journal article" date="2016" name="Nat. Genet.">
        <title>A high-quality carrot genome assembly provides new insights into carotenoid accumulation and asterid genome evolution.</title>
        <authorList>
            <person name="Iorizzo M."/>
            <person name="Ellison S."/>
            <person name="Senalik D."/>
            <person name="Zeng P."/>
            <person name="Satapoomin P."/>
            <person name="Huang J."/>
            <person name="Bowman M."/>
            <person name="Iovene M."/>
            <person name="Sanseverino W."/>
            <person name="Cavagnaro P."/>
            <person name="Yildiz M."/>
            <person name="Macko-Podgorni A."/>
            <person name="Moranska E."/>
            <person name="Grzebelus E."/>
            <person name="Grzebelus D."/>
            <person name="Ashrafi H."/>
            <person name="Zheng Z."/>
            <person name="Cheng S."/>
            <person name="Spooner D."/>
            <person name="Van Deynze A."/>
            <person name="Simon P."/>
        </authorList>
    </citation>
    <scope>NUCLEOTIDE SEQUENCE</scope>
    <source>
        <tissue evidence="2">Leaf</tissue>
    </source>
</reference>
<dbReference type="AlphaFoldDB" id="A0A165A0Q5"/>
<protein>
    <submittedName>
        <fullName evidence="2">Uncharacterized protein</fullName>
    </submittedName>
</protein>
<evidence type="ECO:0000313" key="2">
    <source>
        <dbReference type="EMBL" id="WOG95465.1"/>
    </source>
</evidence>